<comment type="subunit">
    <text evidence="1">Homodimer.</text>
</comment>
<evidence type="ECO:0000256" key="8">
    <source>
        <dbReference type="ARBA" id="ARBA00048923"/>
    </source>
</evidence>
<dbReference type="InterPro" id="IPR000182">
    <property type="entry name" value="GNAT_dom"/>
</dbReference>
<dbReference type="InterPro" id="IPR024170">
    <property type="entry name" value="Aminoglycoside_N6-AcTrfrase"/>
</dbReference>
<dbReference type="EMBL" id="VTOW01000003">
    <property type="protein sequence ID" value="NKE72266.1"/>
    <property type="molecule type" value="Genomic_DNA"/>
</dbReference>
<dbReference type="SUPFAM" id="SSF55729">
    <property type="entry name" value="Acyl-CoA N-acyltransferases (Nat)"/>
    <property type="match status" value="1"/>
</dbReference>
<evidence type="ECO:0000256" key="2">
    <source>
        <dbReference type="ARBA" id="ARBA00012888"/>
    </source>
</evidence>
<dbReference type="GO" id="GO:0046677">
    <property type="term" value="P:response to antibiotic"/>
    <property type="evidence" value="ECO:0007669"/>
    <property type="project" value="UniProtKB-KW"/>
</dbReference>
<name>A0A7X6IBY7_9BACT</name>
<evidence type="ECO:0000313" key="11">
    <source>
        <dbReference type="Proteomes" id="UP000534783"/>
    </source>
</evidence>
<dbReference type="Pfam" id="PF00583">
    <property type="entry name" value="Acetyltransf_1"/>
    <property type="match status" value="1"/>
</dbReference>
<evidence type="ECO:0000313" key="10">
    <source>
        <dbReference type="EMBL" id="NKE72266.1"/>
    </source>
</evidence>
<evidence type="ECO:0000256" key="3">
    <source>
        <dbReference type="ARBA" id="ARBA00017677"/>
    </source>
</evidence>
<proteinExistence type="predicted"/>
<dbReference type="CDD" id="cd04301">
    <property type="entry name" value="NAT_SF"/>
    <property type="match status" value="1"/>
</dbReference>
<accession>A0A7X6IBY7</accession>
<organism evidence="10 11">
    <name type="scientific">Candidatus Manganitrophus noduliformans</name>
    <dbReference type="NCBI Taxonomy" id="2606439"/>
    <lineage>
        <taxon>Bacteria</taxon>
        <taxon>Pseudomonadati</taxon>
        <taxon>Nitrospirota</taxon>
        <taxon>Nitrospiria</taxon>
        <taxon>Candidatus Troglogloeales</taxon>
        <taxon>Candidatus Manganitrophaceae</taxon>
        <taxon>Candidatus Manganitrophus</taxon>
    </lineage>
</organism>
<keyword evidence="11" id="KW-1185">Reference proteome</keyword>
<dbReference type="InterPro" id="IPR016181">
    <property type="entry name" value="Acyl_CoA_acyltransferase"/>
</dbReference>
<reference evidence="10 11" key="1">
    <citation type="journal article" date="2020" name="Nature">
        <title>Bacterial chemolithoautotrophy via manganese oxidation.</title>
        <authorList>
            <person name="Yu H."/>
            <person name="Leadbetter J.R."/>
        </authorList>
    </citation>
    <scope>NUCLEOTIDE SEQUENCE [LARGE SCALE GENOMIC DNA]</scope>
    <source>
        <strain evidence="10 11">Mn-1</strain>
    </source>
</reference>
<protein>
    <recommendedName>
        <fullName evidence="3">Aminoglycoside N(6')-acetyltransferase type 1</fullName>
        <ecNumber evidence="2">2.3.1.82</ecNumber>
    </recommendedName>
    <alternativeName>
        <fullName evidence="7">Aminoglycoside resistance protein</fullName>
    </alternativeName>
</protein>
<sequence>MQIRPIEPPDIPRWIELRARLWPQESRSELEAEGPVMLTAEPPLIVFVAEENGPLVGFLELGLRSVAEGCISSPVPYVEGWYVEADRRRRGIGRALMNAAEGWSRAHGYTEIGSDTEVVNRLSRDAHAALGFEEVETLVIFRKSL</sequence>
<evidence type="ECO:0000256" key="7">
    <source>
        <dbReference type="ARBA" id="ARBA00029660"/>
    </source>
</evidence>
<comment type="catalytic activity">
    <reaction evidence="8">
        <text>kanamycin B + acetyl-CoA = N(6')-acetylkanamycin B + CoA + H(+)</text>
        <dbReference type="Rhea" id="RHEA:16449"/>
        <dbReference type="ChEBI" id="CHEBI:15378"/>
        <dbReference type="ChEBI" id="CHEBI:57287"/>
        <dbReference type="ChEBI" id="CHEBI:57288"/>
        <dbReference type="ChEBI" id="CHEBI:58390"/>
        <dbReference type="ChEBI" id="CHEBI:58549"/>
        <dbReference type="EC" id="2.3.1.82"/>
    </reaction>
</comment>
<keyword evidence="5" id="KW-0046">Antibiotic resistance</keyword>
<evidence type="ECO:0000259" key="9">
    <source>
        <dbReference type="PROSITE" id="PS51186"/>
    </source>
</evidence>
<dbReference type="EC" id="2.3.1.82" evidence="2"/>
<dbReference type="Proteomes" id="UP000534783">
    <property type="component" value="Unassembled WGS sequence"/>
</dbReference>
<evidence type="ECO:0000256" key="1">
    <source>
        <dbReference type="ARBA" id="ARBA00011738"/>
    </source>
</evidence>
<dbReference type="PROSITE" id="PS51186">
    <property type="entry name" value="GNAT"/>
    <property type="match status" value="1"/>
</dbReference>
<dbReference type="AlphaFoldDB" id="A0A7X6IBY7"/>
<keyword evidence="4 10" id="KW-0808">Transferase</keyword>
<dbReference type="Gene3D" id="3.40.630.30">
    <property type="match status" value="1"/>
</dbReference>
<feature type="domain" description="N-acetyltransferase" evidence="9">
    <location>
        <begin position="1"/>
        <end position="145"/>
    </location>
</feature>
<dbReference type="PIRSF" id="PIRSF000452">
    <property type="entry name" value="6-N-acetyltransf"/>
    <property type="match status" value="1"/>
</dbReference>
<gene>
    <name evidence="10" type="ORF">MNODULE_16065</name>
</gene>
<evidence type="ECO:0000256" key="4">
    <source>
        <dbReference type="ARBA" id="ARBA00022679"/>
    </source>
</evidence>
<dbReference type="GO" id="GO:0047663">
    <property type="term" value="F:aminoglycoside 6'-N-acetyltransferase activity"/>
    <property type="evidence" value="ECO:0007669"/>
    <property type="project" value="UniProtKB-EC"/>
</dbReference>
<evidence type="ECO:0000256" key="5">
    <source>
        <dbReference type="ARBA" id="ARBA00023251"/>
    </source>
</evidence>
<evidence type="ECO:0000256" key="6">
    <source>
        <dbReference type="ARBA" id="ARBA00023315"/>
    </source>
</evidence>
<comment type="caution">
    <text evidence="10">The sequence shown here is derived from an EMBL/GenBank/DDBJ whole genome shotgun (WGS) entry which is preliminary data.</text>
</comment>
<keyword evidence="6" id="KW-0012">Acyltransferase</keyword>
<dbReference type="PANTHER" id="PTHR43072">
    <property type="entry name" value="N-ACETYLTRANSFERASE"/>
    <property type="match status" value="1"/>
</dbReference>